<keyword evidence="2" id="KW-0812">Transmembrane</keyword>
<evidence type="ECO:0000256" key="1">
    <source>
        <dbReference type="SAM" id="MobiDB-lite"/>
    </source>
</evidence>
<dbReference type="SUPFAM" id="SSF54236">
    <property type="entry name" value="Ubiquitin-like"/>
    <property type="match status" value="1"/>
</dbReference>
<dbReference type="AlphaFoldDB" id="A0A9N8H7S8"/>
<gene>
    <name evidence="4" type="ORF">SEMRO_138_G064710.1</name>
</gene>
<evidence type="ECO:0000313" key="5">
    <source>
        <dbReference type="Proteomes" id="UP001153069"/>
    </source>
</evidence>
<dbReference type="PROSITE" id="PS50053">
    <property type="entry name" value="UBIQUITIN_2"/>
    <property type="match status" value="1"/>
</dbReference>
<feature type="compositionally biased region" description="Polar residues" evidence="1">
    <location>
        <begin position="125"/>
        <end position="138"/>
    </location>
</feature>
<dbReference type="Gene3D" id="3.10.20.90">
    <property type="entry name" value="Phosphatidylinositol 3-kinase Catalytic Subunit, Chain A, domain 1"/>
    <property type="match status" value="1"/>
</dbReference>
<feature type="region of interest" description="Disordered" evidence="1">
    <location>
        <begin position="488"/>
        <end position="519"/>
    </location>
</feature>
<evidence type="ECO:0000259" key="3">
    <source>
        <dbReference type="PROSITE" id="PS50053"/>
    </source>
</evidence>
<accession>A0A9N8H7S8</accession>
<keyword evidence="2" id="KW-1133">Transmembrane helix</keyword>
<protein>
    <recommendedName>
        <fullName evidence="3">Ubiquitin-like domain-containing protein</fullName>
    </recommendedName>
</protein>
<proteinExistence type="predicted"/>
<keyword evidence="5" id="KW-1185">Reference proteome</keyword>
<evidence type="ECO:0000256" key="2">
    <source>
        <dbReference type="SAM" id="Phobius"/>
    </source>
</evidence>
<comment type="caution">
    <text evidence="4">The sequence shown here is derived from an EMBL/GenBank/DDBJ whole genome shotgun (WGS) entry which is preliminary data.</text>
</comment>
<feature type="compositionally biased region" description="Polar residues" evidence="1">
    <location>
        <begin position="433"/>
        <end position="447"/>
    </location>
</feature>
<dbReference type="InterPro" id="IPR000626">
    <property type="entry name" value="Ubiquitin-like_dom"/>
</dbReference>
<evidence type="ECO:0000313" key="4">
    <source>
        <dbReference type="EMBL" id="CAB9502495.1"/>
    </source>
</evidence>
<keyword evidence="2" id="KW-0472">Membrane</keyword>
<feature type="region of interest" description="Disordered" evidence="1">
    <location>
        <begin position="381"/>
        <end position="453"/>
    </location>
</feature>
<feature type="region of interest" description="Disordered" evidence="1">
    <location>
        <begin position="123"/>
        <end position="163"/>
    </location>
</feature>
<feature type="transmembrane region" description="Helical" evidence="2">
    <location>
        <begin position="588"/>
        <end position="608"/>
    </location>
</feature>
<dbReference type="CDD" id="cd17039">
    <property type="entry name" value="Ubl_ubiquitin_like"/>
    <property type="match status" value="1"/>
</dbReference>
<organism evidence="4 5">
    <name type="scientific">Seminavis robusta</name>
    <dbReference type="NCBI Taxonomy" id="568900"/>
    <lineage>
        <taxon>Eukaryota</taxon>
        <taxon>Sar</taxon>
        <taxon>Stramenopiles</taxon>
        <taxon>Ochrophyta</taxon>
        <taxon>Bacillariophyta</taxon>
        <taxon>Bacillariophyceae</taxon>
        <taxon>Bacillariophycidae</taxon>
        <taxon>Naviculales</taxon>
        <taxon>Naviculaceae</taxon>
        <taxon>Seminavis</taxon>
    </lineage>
</organism>
<dbReference type="EMBL" id="CAICTM010000137">
    <property type="protein sequence ID" value="CAB9502495.1"/>
    <property type="molecule type" value="Genomic_DNA"/>
</dbReference>
<name>A0A9N8H7S8_9STRA</name>
<reference evidence="4" key="1">
    <citation type="submission" date="2020-06" db="EMBL/GenBank/DDBJ databases">
        <authorList>
            <consortium name="Plant Systems Biology data submission"/>
        </authorList>
    </citation>
    <scope>NUCLEOTIDE SEQUENCE</scope>
    <source>
        <strain evidence="4">D6</strain>
    </source>
</reference>
<feature type="domain" description="Ubiquitin-like" evidence="3">
    <location>
        <begin position="37"/>
        <end position="105"/>
    </location>
</feature>
<feature type="compositionally biased region" description="Polar residues" evidence="1">
    <location>
        <begin position="389"/>
        <end position="402"/>
    </location>
</feature>
<dbReference type="Proteomes" id="UP001153069">
    <property type="component" value="Unassembled WGS sequence"/>
</dbReference>
<dbReference type="InterPro" id="IPR029071">
    <property type="entry name" value="Ubiquitin-like_domsf"/>
</dbReference>
<sequence>MSDSTTLVATEEELKPPQFRSVAIPPAKRQSAFRPDLKLYVKNVRDGNQPKKAITVPSGSTIQGVKLLIQYLMDVPVNAQRLYFGPFLSSGSELPNHRTLHDAGIYRSGETLFLEIKDDDETVPSWKNSRTEAPSTPAMSFFGSSSRHETKPSSSSSPSAKGWAVPKLQPVPIYYPLDEKSSRVVEDDLDNVMERLANCFRSLSLQAVFNDENASVHLTDSQGVEMDLKLWKATGEKTGVVVELQRRRSDATSFHRWYLRHILDAAKRDDTTEHKKAVSGAIEIAHGLLLSKDRGTEHHRLGLEDLHLLTDPDKTTTMSSATRAAIRIIDAEGQFPDRGVFENVLNTVLDKVIGDYDHDNDSDHGDHQKKQAPVVYHYFSNGKHKPNKLSFQRNGTGSPGSRSKSRQMGRDRKSHLSDPIETSGSTHDDGKSDTSTPNTPDGAQPGNTHAELPCRALPHNNAAYAASKLCRFYSMAASVASNSWAFSGSSSSDMITESRHNLKAPPQQRSDESNSNQQTDYETCLENDDWATIHKVTLLPGAFYPSVFPYTLSVGGDHPRWEDDDVSTLTSAKLSVQGNQILQGSVQFLVLGAVFGFLLTWPLAWSLMDSNNTIQSGYVFSAFQ</sequence>
<feature type="compositionally biased region" description="Basic and acidic residues" evidence="1">
    <location>
        <begin position="408"/>
        <end position="418"/>
    </location>
</feature>